<dbReference type="AlphaFoldDB" id="A0AAN8F1C5"/>
<gene>
    <name evidence="1" type="ORF">GCK32_019404</name>
</gene>
<keyword evidence="2" id="KW-1185">Reference proteome</keyword>
<protein>
    <submittedName>
        <fullName evidence="1">Sulfur globule protein CV1 domain protein</fullName>
    </submittedName>
</protein>
<comment type="caution">
    <text evidence="1">The sequence shown here is derived from an EMBL/GenBank/DDBJ whole genome shotgun (WGS) entry which is preliminary data.</text>
</comment>
<evidence type="ECO:0000313" key="1">
    <source>
        <dbReference type="EMBL" id="KAK5971381.1"/>
    </source>
</evidence>
<dbReference type="EMBL" id="WIXE01017867">
    <property type="protein sequence ID" value="KAK5971381.1"/>
    <property type="molecule type" value="Genomic_DNA"/>
</dbReference>
<proteinExistence type="predicted"/>
<evidence type="ECO:0000313" key="2">
    <source>
        <dbReference type="Proteomes" id="UP001331761"/>
    </source>
</evidence>
<accession>A0AAN8F1C5</accession>
<reference evidence="1 2" key="1">
    <citation type="submission" date="2019-10" db="EMBL/GenBank/DDBJ databases">
        <title>Assembly and Annotation for the nematode Trichostrongylus colubriformis.</title>
        <authorList>
            <person name="Martin J."/>
        </authorList>
    </citation>
    <scope>NUCLEOTIDE SEQUENCE [LARGE SCALE GENOMIC DNA]</scope>
    <source>
        <strain evidence="1">G859</strain>
        <tissue evidence="1">Whole worm</tissue>
    </source>
</reference>
<sequence>MSECCCSEEHKEVSIKGYTYGIGVPPPIGPGMGLGMDMLNNPYGYASYYNYRCRNLLGGGMYNPLMMGRKKK</sequence>
<organism evidence="1 2">
    <name type="scientific">Trichostrongylus colubriformis</name>
    <name type="common">Black scour worm</name>
    <dbReference type="NCBI Taxonomy" id="6319"/>
    <lineage>
        <taxon>Eukaryota</taxon>
        <taxon>Metazoa</taxon>
        <taxon>Ecdysozoa</taxon>
        <taxon>Nematoda</taxon>
        <taxon>Chromadorea</taxon>
        <taxon>Rhabditida</taxon>
        <taxon>Rhabditina</taxon>
        <taxon>Rhabditomorpha</taxon>
        <taxon>Strongyloidea</taxon>
        <taxon>Trichostrongylidae</taxon>
        <taxon>Trichostrongylus</taxon>
    </lineage>
</organism>
<name>A0AAN8F1C5_TRICO</name>
<dbReference type="Proteomes" id="UP001331761">
    <property type="component" value="Unassembled WGS sequence"/>
</dbReference>